<evidence type="ECO:0000313" key="4">
    <source>
        <dbReference type="Proteomes" id="UP000660862"/>
    </source>
</evidence>
<evidence type="ECO:0000313" key="3">
    <source>
        <dbReference type="EMBL" id="GGG81602.1"/>
    </source>
</evidence>
<dbReference type="RefSeq" id="WP_188505066.1">
    <property type="nucleotide sequence ID" value="NZ_BMER01000001.1"/>
</dbReference>
<protein>
    <recommendedName>
        <fullName evidence="2">Signal transduction histidine kinase internal region domain-containing protein</fullName>
    </recommendedName>
</protein>
<feature type="transmembrane region" description="Helical" evidence="1">
    <location>
        <begin position="24"/>
        <end position="44"/>
    </location>
</feature>
<organism evidence="3 4">
    <name type="scientific">Parapedobacter pyrenivorans</name>
    <dbReference type="NCBI Taxonomy" id="1305674"/>
    <lineage>
        <taxon>Bacteria</taxon>
        <taxon>Pseudomonadati</taxon>
        <taxon>Bacteroidota</taxon>
        <taxon>Sphingobacteriia</taxon>
        <taxon>Sphingobacteriales</taxon>
        <taxon>Sphingobacteriaceae</taxon>
        <taxon>Parapedobacter</taxon>
    </lineage>
</organism>
<reference evidence="3" key="1">
    <citation type="journal article" date="2014" name="Int. J. Syst. Evol. Microbiol.">
        <title>Complete genome sequence of Corynebacterium casei LMG S-19264T (=DSM 44701T), isolated from a smear-ripened cheese.</title>
        <authorList>
            <consortium name="US DOE Joint Genome Institute (JGI-PGF)"/>
            <person name="Walter F."/>
            <person name="Albersmeier A."/>
            <person name="Kalinowski J."/>
            <person name="Ruckert C."/>
        </authorList>
    </citation>
    <scope>NUCLEOTIDE SEQUENCE</scope>
    <source>
        <strain evidence="3">CGMCC 1.12195</strain>
    </source>
</reference>
<reference evidence="3" key="2">
    <citation type="submission" date="2020-09" db="EMBL/GenBank/DDBJ databases">
        <authorList>
            <person name="Sun Q."/>
            <person name="Zhou Y."/>
        </authorList>
    </citation>
    <scope>NUCLEOTIDE SEQUENCE</scope>
    <source>
        <strain evidence="3">CGMCC 1.12195</strain>
    </source>
</reference>
<gene>
    <name evidence="3" type="ORF">GCM10007415_12850</name>
</gene>
<comment type="caution">
    <text evidence="3">The sequence shown here is derived from an EMBL/GenBank/DDBJ whole genome shotgun (WGS) entry which is preliminary data.</text>
</comment>
<dbReference type="InterPro" id="IPR050640">
    <property type="entry name" value="Bact_2-comp_sensor_kinase"/>
</dbReference>
<name>A0A917M8C2_9SPHI</name>
<dbReference type="AlphaFoldDB" id="A0A917M8C2"/>
<evidence type="ECO:0000259" key="2">
    <source>
        <dbReference type="Pfam" id="PF06580"/>
    </source>
</evidence>
<dbReference type="SUPFAM" id="SSF55874">
    <property type="entry name" value="ATPase domain of HSP90 chaperone/DNA topoisomerase II/histidine kinase"/>
    <property type="match status" value="1"/>
</dbReference>
<dbReference type="Pfam" id="PF06580">
    <property type="entry name" value="His_kinase"/>
    <property type="match status" value="1"/>
</dbReference>
<dbReference type="GO" id="GO:0000155">
    <property type="term" value="F:phosphorelay sensor kinase activity"/>
    <property type="evidence" value="ECO:0007669"/>
    <property type="project" value="InterPro"/>
</dbReference>
<keyword evidence="1" id="KW-0472">Membrane</keyword>
<dbReference type="PANTHER" id="PTHR34220:SF7">
    <property type="entry name" value="SENSOR HISTIDINE KINASE YPDA"/>
    <property type="match status" value="1"/>
</dbReference>
<accession>A0A917M8C2</accession>
<dbReference type="PANTHER" id="PTHR34220">
    <property type="entry name" value="SENSOR HISTIDINE KINASE YPDA"/>
    <property type="match status" value="1"/>
</dbReference>
<sequence>MNIFFDNCLKFTYFTLAVSTAMTTYLLIFIGTLLITACGFLWYFKKRNALLQAVFQQRVAELEDTVWRLQMNPHFLNNCLNSLNSMIHRDDKESAARYLTSLSRLVRRLLEHSEEATITLADELDTVRQYIHMEQLRFGDKIAVEIAVSAEIDPESIIVPPLFIQPFVENALIHGLLPRQANGTIIVEFLMTDAVTLSCSITDNGVGRAQSEKDALPATNKSLGIAVTCKRIAAFNKAFGRTLPFAIHDLVDADKQNAGTSVAIQLAWVPVE</sequence>
<keyword evidence="1" id="KW-1133">Transmembrane helix</keyword>
<proteinExistence type="predicted"/>
<keyword evidence="4" id="KW-1185">Reference proteome</keyword>
<dbReference type="Gene3D" id="3.30.565.10">
    <property type="entry name" value="Histidine kinase-like ATPase, C-terminal domain"/>
    <property type="match status" value="1"/>
</dbReference>
<keyword evidence="1" id="KW-0812">Transmembrane</keyword>
<dbReference type="EMBL" id="BMER01000001">
    <property type="protein sequence ID" value="GGG81602.1"/>
    <property type="molecule type" value="Genomic_DNA"/>
</dbReference>
<dbReference type="Proteomes" id="UP000660862">
    <property type="component" value="Unassembled WGS sequence"/>
</dbReference>
<dbReference type="GO" id="GO:0016020">
    <property type="term" value="C:membrane"/>
    <property type="evidence" value="ECO:0007669"/>
    <property type="project" value="InterPro"/>
</dbReference>
<dbReference type="InterPro" id="IPR036890">
    <property type="entry name" value="HATPase_C_sf"/>
</dbReference>
<feature type="domain" description="Signal transduction histidine kinase internal region" evidence="2">
    <location>
        <begin position="67"/>
        <end position="142"/>
    </location>
</feature>
<dbReference type="InterPro" id="IPR010559">
    <property type="entry name" value="Sig_transdc_His_kin_internal"/>
</dbReference>
<evidence type="ECO:0000256" key="1">
    <source>
        <dbReference type="SAM" id="Phobius"/>
    </source>
</evidence>